<feature type="domain" description="DUF3899" evidence="2">
    <location>
        <begin position="36"/>
        <end position="118"/>
    </location>
</feature>
<evidence type="ECO:0000313" key="4">
    <source>
        <dbReference type="Proteomes" id="UP000737402"/>
    </source>
</evidence>
<evidence type="ECO:0000313" key="3">
    <source>
        <dbReference type="EMBL" id="MBM7620633.1"/>
    </source>
</evidence>
<keyword evidence="4" id="KW-1185">Reference proteome</keyword>
<feature type="transmembrane region" description="Helical" evidence="1">
    <location>
        <begin position="33"/>
        <end position="55"/>
    </location>
</feature>
<gene>
    <name evidence="3" type="ORF">JOC95_002488</name>
</gene>
<comment type="caution">
    <text evidence="3">The sequence shown here is derived from an EMBL/GenBank/DDBJ whole genome shotgun (WGS) entry which is preliminary data.</text>
</comment>
<dbReference type="Pfam" id="PF13038">
    <property type="entry name" value="DUF3899"/>
    <property type="match status" value="1"/>
</dbReference>
<sequence length="125" mass="14064">MNKTIKTAAIYFLVLLILTICAGYFYYGTFSLLVFINTSFFFSGITLFFTMLILVTQKGFFDAITYGFRKIFAAKQADKQLEEDPSAEMRNPSELLDPINVSPLLIGALLLLVCMLIGLVVFYNS</sequence>
<name>A0ABS2P1N1_9BACI</name>
<dbReference type="Proteomes" id="UP000737402">
    <property type="component" value="Unassembled WGS sequence"/>
</dbReference>
<feature type="transmembrane region" description="Helical" evidence="1">
    <location>
        <begin position="7"/>
        <end position="27"/>
    </location>
</feature>
<protein>
    <submittedName>
        <fullName evidence="3">Small-conductance mechanosensitive channel</fullName>
    </submittedName>
</protein>
<organism evidence="3 4">
    <name type="scientific">Sutcliffiella tianshenii</name>
    <dbReference type="NCBI Taxonomy" id="1463404"/>
    <lineage>
        <taxon>Bacteria</taxon>
        <taxon>Bacillati</taxon>
        <taxon>Bacillota</taxon>
        <taxon>Bacilli</taxon>
        <taxon>Bacillales</taxon>
        <taxon>Bacillaceae</taxon>
        <taxon>Sutcliffiella</taxon>
    </lineage>
</organism>
<dbReference type="EMBL" id="JAFBED010000005">
    <property type="protein sequence ID" value="MBM7620633.1"/>
    <property type="molecule type" value="Genomic_DNA"/>
</dbReference>
<dbReference type="InterPro" id="IPR025007">
    <property type="entry name" value="DUF3899"/>
</dbReference>
<keyword evidence="1" id="KW-0812">Transmembrane</keyword>
<proteinExistence type="predicted"/>
<accession>A0ABS2P1N1</accession>
<feature type="transmembrane region" description="Helical" evidence="1">
    <location>
        <begin position="99"/>
        <end position="123"/>
    </location>
</feature>
<evidence type="ECO:0000259" key="2">
    <source>
        <dbReference type="Pfam" id="PF13038"/>
    </source>
</evidence>
<reference evidence="3 4" key="1">
    <citation type="submission" date="2021-01" db="EMBL/GenBank/DDBJ databases">
        <title>Genomic Encyclopedia of Type Strains, Phase IV (KMG-IV): sequencing the most valuable type-strain genomes for metagenomic binning, comparative biology and taxonomic classification.</title>
        <authorList>
            <person name="Goeker M."/>
        </authorList>
    </citation>
    <scope>NUCLEOTIDE SEQUENCE [LARGE SCALE GENOMIC DNA]</scope>
    <source>
        <strain evidence="3 4">DSM 25879</strain>
    </source>
</reference>
<evidence type="ECO:0000256" key="1">
    <source>
        <dbReference type="SAM" id="Phobius"/>
    </source>
</evidence>
<dbReference type="RefSeq" id="WP_204416553.1">
    <property type="nucleotide sequence ID" value="NZ_JAFBED010000005.1"/>
</dbReference>
<keyword evidence="1" id="KW-0472">Membrane</keyword>
<keyword evidence="1" id="KW-1133">Transmembrane helix</keyword>